<accession>A0ABD1H8V7</accession>
<name>A0ABD1H8V7_SALDI</name>
<evidence type="ECO:0000313" key="1">
    <source>
        <dbReference type="EMBL" id="KAL1552865.1"/>
    </source>
</evidence>
<dbReference type="EMBL" id="JBEAFC010000006">
    <property type="protein sequence ID" value="KAL1552865.1"/>
    <property type="molecule type" value="Genomic_DNA"/>
</dbReference>
<dbReference type="AlphaFoldDB" id="A0ABD1H8V7"/>
<comment type="caution">
    <text evidence="1">The sequence shown here is derived from an EMBL/GenBank/DDBJ whole genome shotgun (WGS) entry which is preliminary data.</text>
</comment>
<organism evidence="1 2">
    <name type="scientific">Salvia divinorum</name>
    <name type="common">Maria pastora</name>
    <name type="synonym">Diviner's sage</name>
    <dbReference type="NCBI Taxonomy" id="28513"/>
    <lineage>
        <taxon>Eukaryota</taxon>
        <taxon>Viridiplantae</taxon>
        <taxon>Streptophyta</taxon>
        <taxon>Embryophyta</taxon>
        <taxon>Tracheophyta</taxon>
        <taxon>Spermatophyta</taxon>
        <taxon>Magnoliopsida</taxon>
        <taxon>eudicotyledons</taxon>
        <taxon>Gunneridae</taxon>
        <taxon>Pentapetalae</taxon>
        <taxon>asterids</taxon>
        <taxon>lamiids</taxon>
        <taxon>Lamiales</taxon>
        <taxon>Lamiaceae</taxon>
        <taxon>Nepetoideae</taxon>
        <taxon>Mentheae</taxon>
        <taxon>Salviinae</taxon>
        <taxon>Salvia</taxon>
        <taxon>Salvia subgen. Calosphace</taxon>
    </lineage>
</organism>
<sequence length="112" mass="13141">MSIYFLVLKQGYKHCYLHYMVLQHRNGEKMDGKTVFLGPTIFVLGWVASHGFWDISDRELSSHVLVLHEPEKQQPLVGVQRKQRYVLAVPCRKAATKLYLWMMNRRSGSFED</sequence>
<reference evidence="1 2" key="1">
    <citation type="submission" date="2024-06" db="EMBL/GenBank/DDBJ databases">
        <title>A chromosome level genome sequence of Diviner's sage (Salvia divinorum).</title>
        <authorList>
            <person name="Ford S.A."/>
            <person name="Ro D.-K."/>
            <person name="Ness R.W."/>
            <person name="Phillips M.A."/>
        </authorList>
    </citation>
    <scope>NUCLEOTIDE SEQUENCE [LARGE SCALE GENOMIC DNA]</scope>
    <source>
        <strain evidence="1">SAF-2024a</strain>
        <tissue evidence="1">Leaf</tissue>
    </source>
</reference>
<dbReference type="Proteomes" id="UP001567538">
    <property type="component" value="Unassembled WGS sequence"/>
</dbReference>
<evidence type="ECO:0000313" key="2">
    <source>
        <dbReference type="Proteomes" id="UP001567538"/>
    </source>
</evidence>
<keyword evidence="2" id="KW-1185">Reference proteome</keyword>
<gene>
    <name evidence="1" type="ORF">AAHA92_13611</name>
</gene>
<proteinExistence type="predicted"/>
<protein>
    <submittedName>
        <fullName evidence="1">Uncharacterized protein</fullName>
    </submittedName>
</protein>